<sequence length="37" mass="4204">MYNTALPVMAGFKNEPNKYSWGAPGIRWNDFTVAINE</sequence>
<reference evidence="1" key="1">
    <citation type="submission" date="2019-07" db="EMBL/GenBank/DDBJ databases">
        <authorList>
            <person name="Cheng J."/>
        </authorList>
    </citation>
    <scope>NUCLEOTIDE SEQUENCE</scope>
    <source>
        <strain evidence="1">KP-13-14</strain>
        <plasmid evidence="1">pKP-13-14-NDM-9</plasmid>
    </source>
</reference>
<name>A0A6G6AP94_KLEPN</name>
<keyword evidence="1" id="KW-0614">Plasmid</keyword>
<proteinExistence type="predicted"/>
<geneLocation type="plasmid" evidence="1">
    <name>pKP-13-14-NDM-9</name>
</geneLocation>
<organism evidence="1">
    <name type="scientific">Klebsiella pneumoniae</name>
    <dbReference type="NCBI Taxonomy" id="573"/>
    <lineage>
        <taxon>Bacteria</taxon>
        <taxon>Pseudomonadati</taxon>
        <taxon>Pseudomonadota</taxon>
        <taxon>Gammaproteobacteria</taxon>
        <taxon>Enterobacterales</taxon>
        <taxon>Enterobacteriaceae</taxon>
        <taxon>Klebsiella/Raoultella group</taxon>
        <taxon>Klebsiella</taxon>
        <taxon>Klebsiella pneumoniae complex</taxon>
    </lineage>
</organism>
<evidence type="ECO:0000313" key="1">
    <source>
        <dbReference type="EMBL" id="QID23712.1"/>
    </source>
</evidence>
<dbReference type="EMBL" id="MN175386">
    <property type="protein sequence ID" value="QID23712.1"/>
    <property type="molecule type" value="Genomic_DNA"/>
</dbReference>
<accession>A0A6G6AP94</accession>
<dbReference type="AlphaFoldDB" id="A0A6G6AP94"/>
<protein>
    <submittedName>
        <fullName evidence="1">Uncharacterized protein</fullName>
    </submittedName>
</protein>